<proteinExistence type="predicted"/>
<reference evidence="1 2" key="2">
    <citation type="submission" date="2017-02" db="EMBL/GenBank/DDBJ databases">
        <title>A genome survey and senescence transcriptome analysis in Lentinula edodes.</title>
        <authorList>
            <person name="Sakamoto Y."/>
            <person name="Nakade K."/>
            <person name="Sato S."/>
            <person name="Yoshida Y."/>
            <person name="Miyazaki K."/>
            <person name="Natsume S."/>
            <person name="Konno N."/>
        </authorList>
    </citation>
    <scope>NUCLEOTIDE SEQUENCE [LARGE SCALE GENOMIC DNA]</scope>
    <source>
        <strain evidence="1 2">NBRC 111202</strain>
    </source>
</reference>
<dbReference type="EMBL" id="BDGU01001598">
    <property type="protein sequence ID" value="GAW10242.1"/>
    <property type="molecule type" value="Genomic_DNA"/>
</dbReference>
<keyword evidence="2" id="KW-1185">Reference proteome</keyword>
<name>A0A1Q3ESU1_LENED</name>
<accession>A0A1Q3ESU1</accession>
<protein>
    <submittedName>
        <fullName evidence="1">Uncharacterized protein</fullName>
    </submittedName>
</protein>
<comment type="caution">
    <text evidence="1">The sequence shown here is derived from an EMBL/GenBank/DDBJ whole genome shotgun (WGS) entry which is preliminary data.</text>
</comment>
<reference evidence="1 2" key="1">
    <citation type="submission" date="2016-08" db="EMBL/GenBank/DDBJ databases">
        <authorList>
            <consortium name="Lentinula edodes genome sequencing consortium"/>
            <person name="Sakamoto Y."/>
            <person name="Nakade K."/>
            <person name="Sato S."/>
            <person name="Yoshida Y."/>
            <person name="Miyazaki K."/>
            <person name="Natsume S."/>
            <person name="Konno N."/>
        </authorList>
    </citation>
    <scope>NUCLEOTIDE SEQUENCE [LARGE SCALE GENOMIC DNA]</scope>
    <source>
        <strain evidence="1 2">NBRC 111202</strain>
    </source>
</reference>
<gene>
    <name evidence="1" type="ORF">LENED_012486</name>
</gene>
<dbReference type="AlphaFoldDB" id="A0A1Q3ESU1"/>
<evidence type="ECO:0000313" key="1">
    <source>
        <dbReference type="EMBL" id="GAW10242.1"/>
    </source>
</evidence>
<organism evidence="1 2">
    <name type="scientific">Lentinula edodes</name>
    <name type="common">Shiitake mushroom</name>
    <name type="synonym">Lentinus edodes</name>
    <dbReference type="NCBI Taxonomy" id="5353"/>
    <lineage>
        <taxon>Eukaryota</taxon>
        <taxon>Fungi</taxon>
        <taxon>Dikarya</taxon>
        <taxon>Basidiomycota</taxon>
        <taxon>Agaricomycotina</taxon>
        <taxon>Agaricomycetes</taxon>
        <taxon>Agaricomycetidae</taxon>
        <taxon>Agaricales</taxon>
        <taxon>Marasmiineae</taxon>
        <taxon>Omphalotaceae</taxon>
        <taxon>Lentinula</taxon>
    </lineage>
</organism>
<sequence length="96" mass="10734">MEEGTKEHEGFREGYVQLSPVDVHSASRVNKGVSEHDGYNVNADIKKFRDAMTEGVFSFLTSRTTCRYEDVKQDGLKIGETSETSVTVPVTQKAEF</sequence>
<evidence type="ECO:0000313" key="2">
    <source>
        <dbReference type="Proteomes" id="UP000188533"/>
    </source>
</evidence>
<dbReference type="Proteomes" id="UP000188533">
    <property type="component" value="Unassembled WGS sequence"/>
</dbReference>